<keyword evidence="3" id="KW-1185">Reference proteome</keyword>
<proteinExistence type="predicted"/>
<organism evidence="2 3">
    <name type="scientific">Trichoderma asperellum (strain ATCC 204424 / CBS 433.97 / NBRC 101777)</name>
    <dbReference type="NCBI Taxonomy" id="1042311"/>
    <lineage>
        <taxon>Eukaryota</taxon>
        <taxon>Fungi</taxon>
        <taxon>Dikarya</taxon>
        <taxon>Ascomycota</taxon>
        <taxon>Pezizomycotina</taxon>
        <taxon>Sordariomycetes</taxon>
        <taxon>Hypocreomycetidae</taxon>
        <taxon>Hypocreales</taxon>
        <taxon>Hypocreaceae</taxon>
        <taxon>Trichoderma</taxon>
    </lineage>
</organism>
<name>A0A2T3YVF6_TRIA4</name>
<dbReference type="EMBL" id="KZ679270">
    <property type="protein sequence ID" value="PTB36524.1"/>
    <property type="molecule type" value="Genomic_DNA"/>
</dbReference>
<evidence type="ECO:0000313" key="3">
    <source>
        <dbReference type="Proteomes" id="UP000240493"/>
    </source>
</evidence>
<feature type="compositionally biased region" description="Low complexity" evidence="1">
    <location>
        <begin position="164"/>
        <end position="177"/>
    </location>
</feature>
<dbReference type="Proteomes" id="UP000240493">
    <property type="component" value="Unassembled WGS sequence"/>
</dbReference>
<sequence length="177" mass="19529">MMPPQNGHPAAFATPCRPIRQRGLDTTQRVSEAESALRMVHRIQDCAEANREPEEMPTRSRLNPIVTLPNRNGTAGHDCSDQPRGIAEAHNCRYQIRPARSMAYSRTRYSTAALPARGHGDMTLEAKGLGTNAEARIGQSFYGVQADNEMYHASARMHQDPRLSPSSSTTTSTSYSM</sequence>
<evidence type="ECO:0000313" key="2">
    <source>
        <dbReference type="EMBL" id="PTB36524.1"/>
    </source>
</evidence>
<protein>
    <submittedName>
        <fullName evidence="2">Uncharacterized protein</fullName>
    </submittedName>
</protein>
<gene>
    <name evidence="2" type="ORF">M441DRAFT_93128</name>
</gene>
<dbReference type="AlphaFoldDB" id="A0A2T3YVF6"/>
<reference evidence="2 3" key="1">
    <citation type="submission" date="2016-07" db="EMBL/GenBank/DDBJ databases">
        <title>Multiple horizontal gene transfer events from other fungi enriched the ability of initially mycotrophic Trichoderma (Ascomycota) to feed on dead plant biomass.</title>
        <authorList>
            <consortium name="DOE Joint Genome Institute"/>
            <person name="Aerts A."/>
            <person name="Atanasova L."/>
            <person name="Chenthamara K."/>
            <person name="Zhang J."/>
            <person name="Grujic M."/>
            <person name="Henrissat B."/>
            <person name="Kuo A."/>
            <person name="Salamov A."/>
            <person name="Lipzen A."/>
            <person name="Labutti K."/>
            <person name="Barry K."/>
            <person name="Miao Y."/>
            <person name="Rahimi M.J."/>
            <person name="Shen Q."/>
            <person name="Grigoriev I.V."/>
            <person name="Kubicek C.P."/>
            <person name="Druzhinina I.S."/>
        </authorList>
    </citation>
    <scope>NUCLEOTIDE SEQUENCE [LARGE SCALE GENOMIC DNA]</scope>
    <source>
        <strain evidence="2 3">CBS 433.97</strain>
    </source>
</reference>
<evidence type="ECO:0000256" key="1">
    <source>
        <dbReference type="SAM" id="MobiDB-lite"/>
    </source>
</evidence>
<accession>A0A2T3YVF6</accession>
<feature type="region of interest" description="Disordered" evidence="1">
    <location>
        <begin position="153"/>
        <end position="177"/>
    </location>
</feature>